<keyword evidence="2" id="KW-0812">Transmembrane</keyword>
<proteinExistence type="predicted"/>
<accession>M4BPI2</accession>
<keyword evidence="4" id="KW-1185">Reference proteome</keyword>
<reference evidence="3" key="2">
    <citation type="submission" date="2015-06" db="UniProtKB">
        <authorList>
            <consortium name="EnsemblProtists"/>
        </authorList>
    </citation>
    <scope>IDENTIFICATION</scope>
    <source>
        <strain evidence="3">Emoy2</strain>
    </source>
</reference>
<dbReference type="VEuPathDB" id="FungiDB:HpaG808321"/>
<evidence type="ECO:0000313" key="3">
    <source>
        <dbReference type="EnsemblProtists" id="HpaP808321"/>
    </source>
</evidence>
<dbReference type="Proteomes" id="UP000011713">
    <property type="component" value="Unassembled WGS sequence"/>
</dbReference>
<organism evidence="3 4">
    <name type="scientific">Hyaloperonospora arabidopsidis (strain Emoy2)</name>
    <name type="common">Downy mildew agent</name>
    <name type="synonym">Peronospora arabidopsidis</name>
    <dbReference type="NCBI Taxonomy" id="559515"/>
    <lineage>
        <taxon>Eukaryota</taxon>
        <taxon>Sar</taxon>
        <taxon>Stramenopiles</taxon>
        <taxon>Oomycota</taxon>
        <taxon>Peronosporomycetes</taxon>
        <taxon>Peronosporales</taxon>
        <taxon>Peronosporaceae</taxon>
        <taxon>Hyaloperonospora</taxon>
    </lineage>
</organism>
<name>M4BPI2_HYAAE</name>
<keyword evidence="2" id="KW-0472">Membrane</keyword>
<feature type="transmembrane region" description="Helical" evidence="2">
    <location>
        <begin position="43"/>
        <end position="62"/>
    </location>
</feature>
<dbReference type="AlphaFoldDB" id="M4BPI2"/>
<feature type="compositionally biased region" description="Basic and acidic residues" evidence="1">
    <location>
        <begin position="100"/>
        <end position="110"/>
    </location>
</feature>
<reference evidence="4" key="1">
    <citation type="journal article" date="2010" name="Science">
        <title>Signatures of adaptation to obligate biotrophy in the Hyaloperonospora arabidopsidis genome.</title>
        <authorList>
            <person name="Baxter L."/>
            <person name="Tripathy S."/>
            <person name="Ishaque N."/>
            <person name="Boot N."/>
            <person name="Cabral A."/>
            <person name="Kemen E."/>
            <person name="Thines M."/>
            <person name="Ah-Fong A."/>
            <person name="Anderson R."/>
            <person name="Badejoko W."/>
            <person name="Bittner-Eddy P."/>
            <person name="Boore J.L."/>
            <person name="Chibucos M.C."/>
            <person name="Coates M."/>
            <person name="Dehal P."/>
            <person name="Delehaunty K."/>
            <person name="Dong S."/>
            <person name="Downton P."/>
            <person name="Dumas B."/>
            <person name="Fabro G."/>
            <person name="Fronick C."/>
            <person name="Fuerstenberg S.I."/>
            <person name="Fulton L."/>
            <person name="Gaulin E."/>
            <person name="Govers F."/>
            <person name="Hughes L."/>
            <person name="Humphray S."/>
            <person name="Jiang R.H."/>
            <person name="Judelson H."/>
            <person name="Kamoun S."/>
            <person name="Kyung K."/>
            <person name="Meijer H."/>
            <person name="Minx P."/>
            <person name="Morris P."/>
            <person name="Nelson J."/>
            <person name="Phuntumart V."/>
            <person name="Qutob D."/>
            <person name="Rehmany A."/>
            <person name="Rougon-Cardoso A."/>
            <person name="Ryden P."/>
            <person name="Torto-Alalibo T."/>
            <person name="Studholme D."/>
            <person name="Wang Y."/>
            <person name="Win J."/>
            <person name="Wood J."/>
            <person name="Clifton S.W."/>
            <person name="Rogers J."/>
            <person name="Van den Ackerveken G."/>
            <person name="Jones J.D."/>
            <person name="McDowell J.M."/>
            <person name="Beynon J."/>
            <person name="Tyler B.M."/>
        </authorList>
    </citation>
    <scope>NUCLEOTIDE SEQUENCE [LARGE SCALE GENOMIC DNA]</scope>
    <source>
        <strain evidence="4">Emoy2</strain>
    </source>
</reference>
<evidence type="ECO:0000313" key="4">
    <source>
        <dbReference type="Proteomes" id="UP000011713"/>
    </source>
</evidence>
<dbReference type="HOGENOM" id="CLU_2175932_0_0_1"/>
<protein>
    <submittedName>
        <fullName evidence="3">Uncharacterized protein</fullName>
    </submittedName>
</protein>
<evidence type="ECO:0000256" key="1">
    <source>
        <dbReference type="SAM" id="MobiDB-lite"/>
    </source>
</evidence>
<feature type="compositionally biased region" description="Polar residues" evidence="1">
    <location>
        <begin position="89"/>
        <end position="99"/>
    </location>
</feature>
<evidence type="ECO:0000256" key="2">
    <source>
        <dbReference type="SAM" id="Phobius"/>
    </source>
</evidence>
<sequence>MEPKAYICPEGIGVNHVISQYIVVSIASFIFRWLYPFSTSSPLVLNYIKSIFASSLFISLFFDRHRAQFYNCARLLVPSVIVQALPSNTTSSNITSQKNCKTETRHLPPA</sequence>
<dbReference type="InParanoid" id="M4BPI2"/>
<dbReference type="EMBL" id="JH598509">
    <property type="status" value="NOT_ANNOTATED_CDS"/>
    <property type="molecule type" value="Genomic_DNA"/>
</dbReference>
<feature type="region of interest" description="Disordered" evidence="1">
    <location>
        <begin position="89"/>
        <end position="110"/>
    </location>
</feature>
<dbReference type="EnsemblProtists" id="HpaT808321">
    <property type="protein sequence ID" value="HpaP808321"/>
    <property type="gene ID" value="HpaG808321"/>
</dbReference>
<feature type="transmembrane region" description="Helical" evidence="2">
    <location>
        <begin position="12"/>
        <end position="31"/>
    </location>
</feature>
<keyword evidence="2" id="KW-1133">Transmembrane helix</keyword>